<protein>
    <submittedName>
        <fullName evidence="1">Uncharacterized protein</fullName>
    </submittedName>
</protein>
<reference evidence="1 2" key="1">
    <citation type="submission" date="2016-10" db="EMBL/GenBank/DDBJ databases">
        <title>The Draft Genome Sequence of the Potato Rhizosphere Bacteria Ochrobactrum sp. IPA7.2.</title>
        <authorList>
            <person name="Gogoleva N.E."/>
            <person name="Khlopko Y.A."/>
            <person name="Burygin G.L."/>
            <person name="Plotnikov A.O."/>
        </authorList>
    </citation>
    <scope>NUCLEOTIDE SEQUENCE [LARGE SCALE GENOMIC DNA]</scope>
    <source>
        <strain evidence="1 2">IPA7.2</strain>
    </source>
</reference>
<evidence type="ECO:0000313" key="1">
    <source>
        <dbReference type="EMBL" id="OIS95113.1"/>
    </source>
</evidence>
<evidence type="ECO:0000313" key="2">
    <source>
        <dbReference type="Proteomes" id="UP000182985"/>
    </source>
</evidence>
<dbReference type="Proteomes" id="UP000182985">
    <property type="component" value="Unassembled WGS sequence"/>
</dbReference>
<dbReference type="RefSeq" id="WP_071630485.1">
    <property type="nucleotide sequence ID" value="NZ_MOEC01000002.1"/>
</dbReference>
<gene>
    <name evidence="1" type="ORF">BLA27_03790</name>
</gene>
<dbReference type="AlphaFoldDB" id="A0A1J6HRT1"/>
<dbReference type="EMBL" id="MOEC01000002">
    <property type="protein sequence ID" value="OIS95113.1"/>
    <property type="molecule type" value="Genomic_DNA"/>
</dbReference>
<name>A0A1J6HRT1_9HYPH</name>
<proteinExistence type="predicted"/>
<keyword evidence="2" id="KW-1185">Reference proteome</keyword>
<organism evidence="1 2">
    <name type="scientific">Brucella cytisi</name>
    <dbReference type="NCBI Taxonomy" id="407152"/>
    <lineage>
        <taxon>Bacteria</taxon>
        <taxon>Pseudomonadati</taxon>
        <taxon>Pseudomonadota</taxon>
        <taxon>Alphaproteobacteria</taxon>
        <taxon>Hyphomicrobiales</taxon>
        <taxon>Brucellaceae</taxon>
        <taxon>Brucella/Ochrobactrum group</taxon>
        <taxon>Brucella</taxon>
    </lineage>
</organism>
<comment type="caution">
    <text evidence="1">The sequence shown here is derived from an EMBL/GenBank/DDBJ whole genome shotgun (WGS) entry which is preliminary data.</text>
</comment>
<sequence>MKKREGPVAVDIFGFLSTETNAVLKPIQPRAMTVVFRTTEELHICLHATWDGMPKHPPNVDLIDLMPGNGNKARRTRKQDCFERQLKAPVTTTYLRFRLRETAMSNRSRTMSAPYA</sequence>
<accession>A0A1J6HRT1</accession>